<dbReference type="OrthoDB" id="9768004at2"/>
<sequence>MKSKVLILSACLSMMLTGCMDLESQRMRLGSLSVPKNFEKLKTIADKGDPTAQLLVGHAYFQGDIVRRDYDLAKKYYTLAVNNDYNSRWQQEGYKETARHQLREIANLRDPVYQRRLAQKRQAEAEERHRQAQAKAQRDAVLMKKIGTRICTEDLRAGFIEGFTDQKIKIRLYGNQIIYDYPSRWYVCEK</sequence>
<dbReference type="SUPFAM" id="SSF81901">
    <property type="entry name" value="HCP-like"/>
    <property type="match status" value="1"/>
</dbReference>
<dbReference type="Gene3D" id="1.25.40.10">
    <property type="entry name" value="Tetratricopeptide repeat domain"/>
    <property type="match status" value="1"/>
</dbReference>
<organism evidence="1 2">
    <name type="scientific">Neisseria zoodegmatis</name>
    <dbReference type="NCBI Taxonomy" id="326523"/>
    <lineage>
        <taxon>Bacteria</taxon>
        <taxon>Pseudomonadati</taxon>
        <taxon>Pseudomonadota</taxon>
        <taxon>Betaproteobacteria</taxon>
        <taxon>Neisseriales</taxon>
        <taxon>Neisseriaceae</taxon>
        <taxon>Neisseria</taxon>
    </lineage>
</organism>
<proteinExistence type="predicted"/>
<dbReference type="Proteomes" id="UP000254055">
    <property type="component" value="Unassembled WGS sequence"/>
</dbReference>
<name>A0A378X624_9NEIS</name>
<dbReference type="EMBL" id="UGRS01000003">
    <property type="protein sequence ID" value="SUA48888.1"/>
    <property type="molecule type" value="Genomic_DNA"/>
</dbReference>
<dbReference type="InterPro" id="IPR011990">
    <property type="entry name" value="TPR-like_helical_dom_sf"/>
</dbReference>
<dbReference type="PROSITE" id="PS51257">
    <property type="entry name" value="PROKAR_LIPOPROTEIN"/>
    <property type="match status" value="1"/>
</dbReference>
<evidence type="ECO:0000313" key="1">
    <source>
        <dbReference type="EMBL" id="SUA48888.1"/>
    </source>
</evidence>
<accession>A0A378X624</accession>
<gene>
    <name evidence="1" type="ORF">NCTC12229_02312</name>
</gene>
<reference evidence="1 2" key="1">
    <citation type="submission" date="2018-06" db="EMBL/GenBank/DDBJ databases">
        <authorList>
            <consortium name="Pathogen Informatics"/>
            <person name="Doyle S."/>
        </authorList>
    </citation>
    <scope>NUCLEOTIDE SEQUENCE [LARGE SCALE GENOMIC DNA]</scope>
    <source>
        <strain evidence="1 2">NCTC12229</strain>
    </source>
</reference>
<dbReference type="RefSeq" id="WP_115135122.1">
    <property type="nucleotide sequence ID" value="NZ_UGRS01000003.1"/>
</dbReference>
<evidence type="ECO:0008006" key="3">
    <source>
        <dbReference type="Google" id="ProtNLM"/>
    </source>
</evidence>
<dbReference type="SMART" id="SM00671">
    <property type="entry name" value="SEL1"/>
    <property type="match status" value="1"/>
</dbReference>
<protein>
    <recommendedName>
        <fullName evidence="3">Lipoprotein</fullName>
    </recommendedName>
</protein>
<evidence type="ECO:0000313" key="2">
    <source>
        <dbReference type="Proteomes" id="UP000254055"/>
    </source>
</evidence>
<dbReference type="InterPro" id="IPR006597">
    <property type="entry name" value="Sel1-like"/>
</dbReference>
<dbReference type="AlphaFoldDB" id="A0A378X624"/>